<feature type="transmembrane region" description="Helical" evidence="5">
    <location>
        <begin position="223"/>
        <end position="242"/>
    </location>
</feature>
<comment type="subcellular location">
    <subcellularLocation>
        <location evidence="1">Membrane</location>
        <topology evidence="1">Multi-pass membrane protein</topology>
    </subcellularLocation>
</comment>
<dbReference type="InterPro" id="IPR013525">
    <property type="entry name" value="ABC2_TM"/>
</dbReference>
<reference evidence="8" key="1">
    <citation type="journal article" date="2019" name="Int. J. Syst. Evol. Microbiol.">
        <title>The Global Catalogue of Microorganisms (GCM) 10K type strain sequencing project: providing services to taxonomists for standard genome sequencing and annotation.</title>
        <authorList>
            <consortium name="The Broad Institute Genomics Platform"/>
            <consortium name="The Broad Institute Genome Sequencing Center for Infectious Disease"/>
            <person name="Wu L."/>
            <person name="Ma J."/>
        </authorList>
    </citation>
    <scope>NUCLEOTIDE SEQUENCE [LARGE SCALE GENOMIC DNA]</scope>
    <source>
        <strain evidence="8">CCM 8937</strain>
    </source>
</reference>
<feature type="domain" description="ABC-2 type transporter transmembrane" evidence="6">
    <location>
        <begin position="6"/>
        <end position="208"/>
    </location>
</feature>
<proteinExistence type="predicted"/>
<dbReference type="Proteomes" id="UP001597191">
    <property type="component" value="Unassembled WGS sequence"/>
</dbReference>
<sequence>MKSVFSAEIRRILLTYRRYPTETIAQILIAAGSFFALIFGSQYIVGMPILGNHLSDLVVSYVLWMLILNTVGDNGFAIAEEAESGTLEQLYLSRYSPVKIFLVRSAVNIIFSLLFVLVVLILLLLLIDFQIKLSPAIILRVLLALLVAMGVGLLVVSLAIVFKRVSQLLTIIQFGFLFLIVYPFAKQGIFGKILGSVLPMTPIYHWLSLIVQGQSFWIQNGQLFLISMLNAIGWFAIGILVYRRASNRAQEQGTSGHY</sequence>
<keyword evidence="2 5" id="KW-0812">Transmembrane</keyword>
<evidence type="ECO:0000256" key="1">
    <source>
        <dbReference type="ARBA" id="ARBA00004141"/>
    </source>
</evidence>
<feature type="transmembrane region" description="Helical" evidence="5">
    <location>
        <begin position="168"/>
        <end position="185"/>
    </location>
</feature>
<dbReference type="RefSeq" id="WP_125647928.1">
    <property type="nucleotide sequence ID" value="NZ_JBHTOH010000025.1"/>
</dbReference>
<evidence type="ECO:0000259" key="6">
    <source>
        <dbReference type="Pfam" id="PF01061"/>
    </source>
</evidence>
<protein>
    <submittedName>
        <fullName evidence="7">ABC transporter permease</fullName>
    </submittedName>
</protein>
<accession>A0ABW4BKN4</accession>
<dbReference type="EMBL" id="JBHTOH010000025">
    <property type="protein sequence ID" value="MFD1410802.1"/>
    <property type="molecule type" value="Genomic_DNA"/>
</dbReference>
<feature type="transmembrane region" description="Helical" evidence="5">
    <location>
        <begin position="137"/>
        <end position="162"/>
    </location>
</feature>
<feature type="transmembrane region" description="Helical" evidence="5">
    <location>
        <begin position="24"/>
        <end position="45"/>
    </location>
</feature>
<evidence type="ECO:0000256" key="5">
    <source>
        <dbReference type="SAM" id="Phobius"/>
    </source>
</evidence>
<evidence type="ECO:0000256" key="2">
    <source>
        <dbReference type="ARBA" id="ARBA00022692"/>
    </source>
</evidence>
<keyword evidence="4 5" id="KW-0472">Membrane</keyword>
<evidence type="ECO:0000313" key="7">
    <source>
        <dbReference type="EMBL" id="MFD1410802.1"/>
    </source>
</evidence>
<feature type="transmembrane region" description="Helical" evidence="5">
    <location>
        <begin position="99"/>
        <end position="125"/>
    </location>
</feature>
<name>A0ABW4BKN4_9LACO</name>
<evidence type="ECO:0000256" key="4">
    <source>
        <dbReference type="ARBA" id="ARBA00023136"/>
    </source>
</evidence>
<keyword evidence="3 5" id="KW-1133">Transmembrane helix</keyword>
<evidence type="ECO:0000313" key="8">
    <source>
        <dbReference type="Proteomes" id="UP001597191"/>
    </source>
</evidence>
<comment type="caution">
    <text evidence="7">The sequence shown here is derived from an EMBL/GenBank/DDBJ whole genome shotgun (WGS) entry which is preliminary data.</text>
</comment>
<dbReference type="Pfam" id="PF01061">
    <property type="entry name" value="ABC2_membrane"/>
    <property type="match status" value="1"/>
</dbReference>
<evidence type="ECO:0000256" key="3">
    <source>
        <dbReference type="ARBA" id="ARBA00022989"/>
    </source>
</evidence>
<gene>
    <name evidence="7" type="ORF">ACFQ4R_04125</name>
</gene>
<organism evidence="7 8">
    <name type="scientific">Lapidilactobacillus gannanensis</name>
    <dbReference type="NCBI Taxonomy" id="2486002"/>
    <lineage>
        <taxon>Bacteria</taxon>
        <taxon>Bacillati</taxon>
        <taxon>Bacillota</taxon>
        <taxon>Bacilli</taxon>
        <taxon>Lactobacillales</taxon>
        <taxon>Lactobacillaceae</taxon>
        <taxon>Lapidilactobacillus</taxon>
    </lineage>
</organism>
<feature type="transmembrane region" description="Helical" evidence="5">
    <location>
        <begin position="197"/>
        <end position="217"/>
    </location>
</feature>
<keyword evidence="8" id="KW-1185">Reference proteome</keyword>